<dbReference type="InterPro" id="IPR002744">
    <property type="entry name" value="MIP18-like"/>
</dbReference>
<evidence type="ECO:0000313" key="3">
    <source>
        <dbReference type="Proteomes" id="UP000216312"/>
    </source>
</evidence>
<dbReference type="SUPFAM" id="SSF117916">
    <property type="entry name" value="Fe-S cluster assembly (FSCA) domain-like"/>
    <property type="match status" value="1"/>
</dbReference>
<dbReference type="InterPro" id="IPR052339">
    <property type="entry name" value="Fe-S_Maturation_MIP18"/>
</dbReference>
<evidence type="ECO:0000259" key="1">
    <source>
        <dbReference type="Pfam" id="PF01883"/>
    </source>
</evidence>
<protein>
    <recommendedName>
        <fullName evidence="1">MIP18 family-like domain-containing protein</fullName>
    </recommendedName>
</protein>
<dbReference type="InterPro" id="IPR034904">
    <property type="entry name" value="FSCA_dom_sf"/>
</dbReference>
<comment type="caution">
    <text evidence="2">The sequence shown here is derived from an EMBL/GenBank/DDBJ whole genome shotgun (WGS) entry which is preliminary data.</text>
</comment>
<organism evidence="2 3">
    <name type="scientific">candidate division WOR-3 bacterium 4484_18</name>
    <dbReference type="NCBI Taxonomy" id="2020626"/>
    <lineage>
        <taxon>Bacteria</taxon>
        <taxon>Bacteria division WOR-3</taxon>
    </lineage>
</organism>
<dbReference type="EMBL" id="NMUJ01000001">
    <property type="protein sequence ID" value="OYV03588.1"/>
    <property type="molecule type" value="Genomic_DNA"/>
</dbReference>
<sequence>MKEKEKEKVVEVLKQVMDPEIGINVWDLGLIYGVEVDEANRVNIKMTLTVPGCPLAAYIVQTVKLKLQEAGFHDVDVELVWEPRWTPERMSDKAKEMLGWK</sequence>
<dbReference type="PANTHER" id="PTHR42831:SF1">
    <property type="entry name" value="FE-S PROTEIN MATURATION AUXILIARY FACTOR YITW"/>
    <property type="match status" value="1"/>
</dbReference>
<accession>A0A257LV73</accession>
<reference evidence="3" key="1">
    <citation type="submission" date="2017-07" db="EMBL/GenBank/DDBJ databases">
        <title>Novel pathways for hydrocarbon cycling and metabolic interdependencies in hydrothermal sediment communities.</title>
        <authorList>
            <person name="Dombrowski N."/>
            <person name="Seitz K."/>
            <person name="Teske A."/>
            <person name="Baker B."/>
        </authorList>
    </citation>
    <scope>NUCLEOTIDE SEQUENCE [LARGE SCALE GENOMIC DNA]</scope>
</reference>
<feature type="domain" description="MIP18 family-like" evidence="1">
    <location>
        <begin position="6"/>
        <end position="68"/>
    </location>
</feature>
<dbReference type="Gene3D" id="3.30.300.130">
    <property type="entry name" value="Fe-S cluster assembly (FSCA)"/>
    <property type="match status" value="1"/>
</dbReference>
<gene>
    <name evidence="2" type="ORF">CGW93_00005</name>
</gene>
<dbReference type="PANTHER" id="PTHR42831">
    <property type="entry name" value="FE-S PROTEIN MATURATION AUXILIARY FACTOR YITW"/>
    <property type="match status" value="1"/>
</dbReference>
<dbReference type="AlphaFoldDB" id="A0A257LV73"/>
<dbReference type="Proteomes" id="UP000216312">
    <property type="component" value="Unassembled WGS sequence"/>
</dbReference>
<evidence type="ECO:0000313" key="2">
    <source>
        <dbReference type="EMBL" id="OYV03588.1"/>
    </source>
</evidence>
<proteinExistence type="predicted"/>
<name>A0A257LV73_UNCW3</name>
<dbReference type="Pfam" id="PF01883">
    <property type="entry name" value="FeS_assembly_P"/>
    <property type="match status" value="1"/>
</dbReference>